<dbReference type="EMBL" id="CP036266">
    <property type="protein sequence ID" value="QDT23123.1"/>
    <property type="molecule type" value="Genomic_DNA"/>
</dbReference>
<protein>
    <submittedName>
        <fullName evidence="1">Uncharacterized protein</fullName>
    </submittedName>
</protein>
<evidence type="ECO:0000313" key="2">
    <source>
        <dbReference type="Proteomes" id="UP000320421"/>
    </source>
</evidence>
<reference evidence="1 2" key="1">
    <citation type="submission" date="2019-02" db="EMBL/GenBank/DDBJ databases">
        <title>Deep-cultivation of Planctomycetes and their phenomic and genomic characterization uncovers novel biology.</title>
        <authorList>
            <person name="Wiegand S."/>
            <person name="Jogler M."/>
            <person name="Boedeker C."/>
            <person name="Pinto D."/>
            <person name="Vollmers J."/>
            <person name="Rivas-Marin E."/>
            <person name="Kohn T."/>
            <person name="Peeters S.H."/>
            <person name="Heuer A."/>
            <person name="Rast P."/>
            <person name="Oberbeckmann S."/>
            <person name="Bunk B."/>
            <person name="Jeske O."/>
            <person name="Meyerdierks A."/>
            <person name="Storesund J.E."/>
            <person name="Kallscheuer N."/>
            <person name="Luecker S."/>
            <person name="Lage O.M."/>
            <person name="Pohl T."/>
            <person name="Merkel B.J."/>
            <person name="Hornburger P."/>
            <person name="Mueller R.-W."/>
            <person name="Bruemmer F."/>
            <person name="Labrenz M."/>
            <person name="Spormann A.M."/>
            <person name="Op den Camp H."/>
            <person name="Overmann J."/>
            <person name="Amann R."/>
            <person name="Jetten M.S.M."/>
            <person name="Mascher T."/>
            <person name="Medema M.H."/>
            <person name="Devos D.P."/>
            <person name="Kaster A.-K."/>
            <person name="Ovreas L."/>
            <person name="Rohde M."/>
            <person name="Galperin M.Y."/>
            <person name="Jogler C."/>
        </authorList>
    </citation>
    <scope>NUCLEOTIDE SEQUENCE [LARGE SCALE GENOMIC DNA]</scope>
    <source>
        <strain evidence="1 2">HG66A1</strain>
    </source>
</reference>
<name>A0A517PUR1_9PLAN</name>
<evidence type="ECO:0000313" key="1">
    <source>
        <dbReference type="EMBL" id="QDT23123.1"/>
    </source>
</evidence>
<organism evidence="1 2">
    <name type="scientific">Gimesia chilikensis</name>
    <dbReference type="NCBI Taxonomy" id="2605989"/>
    <lineage>
        <taxon>Bacteria</taxon>
        <taxon>Pseudomonadati</taxon>
        <taxon>Planctomycetota</taxon>
        <taxon>Planctomycetia</taxon>
        <taxon>Planctomycetales</taxon>
        <taxon>Planctomycetaceae</taxon>
        <taxon>Gimesia</taxon>
    </lineage>
</organism>
<keyword evidence="2" id="KW-1185">Reference proteome</keyword>
<proteinExistence type="predicted"/>
<dbReference type="Proteomes" id="UP000320421">
    <property type="component" value="Chromosome"/>
</dbReference>
<sequence>MIYPKHLGQVNYDNDLNEKKTPDKVHTSSDVLRVACSVMYCLLLEAGCGQLSHLNGCLEGLAFDGFQQFHFQYAT</sequence>
<gene>
    <name evidence="1" type="ORF">HG66A1_49370</name>
</gene>
<dbReference type="AlphaFoldDB" id="A0A517PUR1"/>
<accession>A0A517PUR1</accession>